<dbReference type="SUPFAM" id="SSF49899">
    <property type="entry name" value="Concanavalin A-like lectins/glucanases"/>
    <property type="match status" value="1"/>
</dbReference>
<evidence type="ECO:0000313" key="3">
    <source>
        <dbReference type="Proteomes" id="UP001195483"/>
    </source>
</evidence>
<protein>
    <recommendedName>
        <fullName evidence="1">MAM domain-containing protein</fullName>
    </recommendedName>
</protein>
<accession>A0AAE0TDF6</accession>
<dbReference type="AlphaFoldDB" id="A0AAE0TDF6"/>
<gene>
    <name evidence="2" type="ORF">CHS0354_038292</name>
</gene>
<dbReference type="Gene3D" id="2.60.120.200">
    <property type="match status" value="1"/>
</dbReference>
<organism evidence="2 3">
    <name type="scientific">Potamilus streckersoni</name>
    <dbReference type="NCBI Taxonomy" id="2493646"/>
    <lineage>
        <taxon>Eukaryota</taxon>
        <taxon>Metazoa</taxon>
        <taxon>Spiralia</taxon>
        <taxon>Lophotrochozoa</taxon>
        <taxon>Mollusca</taxon>
        <taxon>Bivalvia</taxon>
        <taxon>Autobranchia</taxon>
        <taxon>Heteroconchia</taxon>
        <taxon>Palaeoheterodonta</taxon>
        <taxon>Unionida</taxon>
        <taxon>Unionoidea</taxon>
        <taxon>Unionidae</taxon>
        <taxon>Ambleminae</taxon>
        <taxon>Lampsilini</taxon>
        <taxon>Potamilus</taxon>
    </lineage>
</organism>
<dbReference type="Pfam" id="PF00629">
    <property type="entry name" value="MAM"/>
    <property type="match status" value="1"/>
</dbReference>
<name>A0AAE0TDF6_9BIVA</name>
<reference evidence="2" key="1">
    <citation type="journal article" date="2021" name="Genome Biol. Evol.">
        <title>A High-Quality Reference Genome for a Parasitic Bivalve with Doubly Uniparental Inheritance (Bivalvia: Unionida).</title>
        <authorList>
            <person name="Smith C.H."/>
        </authorList>
    </citation>
    <scope>NUCLEOTIDE SEQUENCE</scope>
    <source>
        <strain evidence="2">CHS0354</strain>
    </source>
</reference>
<reference evidence="2" key="3">
    <citation type="submission" date="2023-05" db="EMBL/GenBank/DDBJ databases">
        <authorList>
            <person name="Smith C.H."/>
        </authorList>
    </citation>
    <scope>NUCLEOTIDE SEQUENCE</scope>
    <source>
        <strain evidence="2">CHS0354</strain>
        <tissue evidence="2">Mantle</tissue>
    </source>
</reference>
<feature type="domain" description="MAM" evidence="1">
    <location>
        <begin position="16"/>
        <end position="131"/>
    </location>
</feature>
<dbReference type="SMART" id="SM00137">
    <property type="entry name" value="MAM"/>
    <property type="match status" value="1"/>
</dbReference>
<dbReference type="InterPro" id="IPR000998">
    <property type="entry name" value="MAM_dom"/>
</dbReference>
<proteinExistence type="predicted"/>
<evidence type="ECO:0000259" key="1">
    <source>
        <dbReference type="PROSITE" id="PS50060"/>
    </source>
</evidence>
<dbReference type="Proteomes" id="UP001195483">
    <property type="component" value="Unassembled WGS sequence"/>
</dbReference>
<dbReference type="GO" id="GO:0016020">
    <property type="term" value="C:membrane"/>
    <property type="evidence" value="ECO:0007669"/>
    <property type="project" value="InterPro"/>
</dbReference>
<keyword evidence="3" id="KW-1185">Reference proteome</keyword>
<dbReference type="InterPro" id="IPR013320">
    <property type="entry name" value="ConA-like_dom_sf"/>
</dbReference>
<dbReference type="PROSITE" id="PS50060">
    <property type="entry name" value="MAM_2"/>
    <property type="match status" value="1"/>
</dbReference>
<evidence type="ECO:0000313" key="2">
    <source>
        <dbReference type="EMBL" id="KAK3607863.1"/>
    </source>
</evidence>
<sequence length="163" mass="18288">MDPCTLTYSDTDLLPGSCDFEAGWCNLSAFVNKNYTSRWNITSGTVGVWNSKINGDHTKADGSGRFAYLPLDAFSPSGLRAGLVTPVLPYPVCLTFWYRVADRTAKLFVLLQELDNTRTTLWTYTPQPGSWISNIKFPLPWTKQVIPVFSTRPFSASMLRFTT</sequence>
<comment type="caution">
    <text evidence="2">The sequence shown here is derived from an EMBL/GenBank/DDBJ whole genome shotgun (WGS) entry which is preliminary data.</text>
</comment>
<reference evidence="2" key="2">
    <citation type="journal article" date="2021" name="Genome Biol. Evol.">
        <title>Developing a high-quality reference genome for a parasitic bivalve with doubly uniparental inheritance (Bivalvia: Unionida).</title>
        <authorList>
            <person name="Smith C.H."/>
        </authorList>
    </citation>
    <scope>NUCLEOTIDE SEQUENCE</scope>
    <source>
        <strain evidence="2">CHS0354</strain>
        <tissue evidence="2">Mantle</tissue>
    </source>
</reference>
<dbReference type="EMBL" id="JAEAOA010002232">
    <property type="protein sequence ID" value="KAK3607863.1"/>
    <property type="molecule type" value="Genomic_DNA"/>
</dbReference>